<dbReference type="EMBL" id="SUMC01000031">
    <property type="protein sequence ID" value="TKA08422.1"/>
    <property type="molecule type" value="Genomic_DNA"/>
</dbReference>
<dbReference type="InterPro" id="IPR032330">
    <property type="entry name" value="EF-G-binding_C"/>
</dbReference>
<dbReference type="Proteomes" id="UP000305778">
    <property type="component" value="Unassembled WGS sequence"/>
</dbReference>
<evidence type="ECO:0000313" key="2">
    <source>
        <dbReference type="EMBL" id="TKA08422.1"/>
    </source>
</evidence>
<dbReference type="RefSeq" id="WP_136726801.1">
    <property type="nucleotide sequence ID" value="NZ_SUMC01000031.1"/>
</dbReference>
<comment type="caution">
    <text evidence="2">The sequence shown here is derived from an EMBL/GenBank/DDBJ whole genome shotgun (WGS) entry which is preliminary data.</text>
</comment>
<evidence type="ECO:0000313" key="3">
    <source>
        <dbReference type="Proteomes" id="UP000305778"/>
    </source>
</evidence>
<evidence type="ECO:0000259" key="1">
    <source>
        <dbReference type="Pfam" id="PF16571"/>
    </source>
</evidence>
<gene>
    <name evidence="2" type="ORF">FCI23_28475</name>
</gene>
<proteinExistence type="predicted"/>
<protein>
    <submittedName>
        <fullName evidence="2">FBP domain-containing protein</fullName>
    </submittedName>
</protein>
<sequence length="171" mass="18701">MEPLSENQIRALFVNCSKGEARRLNLPRGLAELPWADLDFLGWRDPGAPDRGYLVTERHGEYVGFTLRTPSAARRSLIKTSLCSICVTAHAGSGVDLLTAPKVGAAGRQGNTVGTYMCADLACSLYIRGKKASVLVRPFEESLTLDERIARTRSNLARFLDKVYEGAETKA</sequence>
<accession>A0A4U0SG53</accession>
<reference evidence="2 3" key="1">
    <citation type="submission" date="2019-04" db="EMBL/GenBank/DDBJ databases">
        <title>Streptomyces oryziradicis sp. nov., a novel actinomycete isolated from rhizosphere soil of rice (Oryza sativa L.).</title>
        <authorList>
            <person name="Li C."/>
        </authorList>
    </citation>
    <scope>NUCLEOTIDE SEQUENCE [LARGE SCALE GENOMIC DNA]</scope>
    <source>
        <strain evidence="2 3">NEAU-C40</strain>
    </source>
</reference>
<dbReference type="OrthoDB" id="4171838at2"/>
<name>A0A4U0SG53_9ACTN</name>
<dbReference type="Pfam" id="PF16571">
    <property type="entry name" value="FBP_C"/>
    <property type="match status" value="1"/>
</dbReference>
<keyword evidence="3" id="KW-1185">Reference proteome</keyword>
<organism evidence="2 3">
    <name type="scientific">Actinacidiphila oryziradicis</name>
    <dbReference type="NCBI Taxonomy" id="2571141"/>
    <lineage>
        <taxon>Bacteria</taxon>
        <taxon>Bacillati</taxon>
        <taxon>Actinomycetota</taxon>
        <taxon>Actinomycetes</taxon>
        <taxon>Kitasatosporales</taxon>
        <taxon>Streptomycetaceae</taxon>
        <taxon>Actinacidiphila</taxon>
    </lineage>
</organism>
<feature type="domain" description="Elongation factor G-binding protein C-terminal treble-clef zinc-finger" evidence="1">
    <location>
        <begin position="8"/>
        <end position="163"/>
    </location>
</feature>
<dbReference type="AlphaFoldDB" id="A0A4U0SG53"/>